<dbReference type="EMBL" id="CP000471">
    <property type="protein sequence ID" value="ABK45353.1"/>
    <property type="molecule type" value="Genomic_DNA"/>
</dbReference>
<feature type="domain" description="Integrase SAM-like N-terminal" evidence="2">
    <location>
        <begin position="5"/>
        <end position="86"/>
    </location>
</feature>
<evidence type="ECO:0000313" key="3">
    <source>
        <dbReference type="EMBL" id="ABK45353.1"/>
    </source>
</evidence>
<dbReference type="RefSeq" id="WP_011714422.1">
    <property type="nucleotide sequence ID" value="NC_008576.1"/>
</dbReference>
<sequence>MTKSLRQRMIDDLEMAGLTDRSRETYMKAVDRLVARTWKGVEELTEEEIRTYLMDLRESGVAKGTFKTNWHGVKFLYEQTLGRDWPLFGKKRSDNPDKSDFPKF</sequence>
<keyword evidence="4" id="KW-1185">Reference proteome</keyword>
<organism evidence="3 4">
    <name type="scientific">Magnetococcus marinus (strain ATCC BAA-1437 / JCM 17883 / MC-1)</name>
    <dbReference type="NCBI Taxonomy" id="156889"/>
    <lineage>
        <taxon>Bacteria</taxon>
        <taxon>Pseudomonadati</taxon>
        <taxon>Pseudomonadota</taxon>
        <taxon>Magnetococcia</taxon>
        <taxon>Magnetococcales</taxon>
        <taxon>Magnetococcaceae</taxon>
        <taxon>Magnetococcus</taxon>
    </lineage>
</organism>
<keyword evidence="1" id="KW-0238">DNA-binding</keyword>
<dbReference type="OrthoDB" id="9801717at2"/>
<proteinExistence type="predicted"/>
<dbReference type="Proteomes" id="UP000002586">
    <property type="component" value="Chromosome"/>
</dbReference>
<dbReference type="eggNOG" id="COG4974">
    <property type="taxonomic scope" value="Bacteria"/>
</dbReference>
<evidence type="ECO:0000313" key="4">
    <source>
        <dbReference type="Proteomes" id="UP000002586"/>
    </source>
</evidence>
<evidence type="ECO:0000259" key="2">
    <source>
        <dbReference type="Pfam" id="PF13495"/>
    </source>
</evidence>
<accession>A0LBL0</accession>
<dbReference type="Pfam" id="PF13495">
    <property type="entry name" value="Phage_int_SAM_4"/>
    <property type="match status" value="1"/>
</dbReference>
<reference evidence="4" key="1">
    <citation type="journal article" date="2009" name="Appl. Environ. Microbiol.">
        <title>Complete genome sequence of the chemolithoautotrophic marine magnetotactic coccus strain MC-1.</title>
        <authorList>
            <person name="Schubbe S."/>
            <person name="Williams T.J."/>
            <person name="Xie G."/>
            <person name="Kiss H.E."/>
            <person name="Brettin T.S."/>
            <person name="Martinez D."/>
            <person name="Ross C.A."/>
            <person name="Schuler D."/>
            <person name="Cox B.L."/>
            <person name="Nealson K.H."/>
            <person name="Bazylinski D.A."/>
        </authorList>
    </citation>
    <scope>NUCLEOTIDE SEQUENCE [LARGE SCALE GENOMIC DNA]</scope>
    <source>
        <strain evidence="4">ATCC BAA-1437 / JCM 17883 / MC-1</strain>
    </source>
</reference>
<dbReference type="AlphaFoldDB" id="A0LBL0"/>
<dbReference type="GO" id="GO:0015074">
    <property type="term" value="P:DNA integration"/>
    <property type="evidence" value="ECO:0007669"/>
    <property type="project" value="InterPro"/>
</dbReference>
<gene>
    <name evidence="3" type="ordered locus">Mmc1_2860</name>
</gene>
<dbReference type="STRING" id="156889.Mmc1_2860"/>
<dbReference type="HOGENOM" id="CLU_2332084_0_0_5"/>
<dbReference type="Gene3D" id="1.10.150.130">
    <property type="match status" value="1"/>
</dbReference>
<protein>
    <recommendedName>
        <fullName evidence="2">Integrase SAM-like N-terminal domain-containing protein</fullName>
    </recommendedName>
</protein>
<name>A0LBL0_MAGMM</name>
<reference evidence="3 4" key="2">
    <citation type="journal article" date="2012" name="Int. J. Syst. Evol. Microbiol.">
        <title>Magnetococcus marinus gen. nov., sp. nov., a marine, magnetotactic bacterium that represents a novel lineage (Magnetococcaceae fam. nov.; Magnetococcales ord. nov.) at the base of the Alphaproteobacteria.</title>
        <authorList>
            <person name="Bazylinski D.A."/>
            <person name="Williams T.J."/>
            <person name="Lefevre C.T."/>
            <person name="Berg R.J."/>
            <person name="Zhang C.L."/>
            <person name="Bowser S.S."/>
            <person name="Dean A.J."/>
            <person name="Beveridge T.J."/>
        </authorList>
    </citation>
    <scope>NUCLEOTIDE SEQUENCE [LARGE SCALE GENOMIC DNA]</scope>
    <source>
        <strain evidence="4">ATCC BAA-1437 / JCM 17883 / MC-1</strain>
    </source>
</reference>
<dbReference type="InterPro" id="IPR004107">
    <property type="entry name" value="Integrase_SAM-like_N"/>
</dbReference>
<dbReference type="KEGG" id="mgm:Mmc1_2860"/>
<dbReference type="InterPro" id="IPR010998">
    <property type="entry name" value="Integrase_recombinase_N"/>
</dbReference>
<evidence type="ECO:0000256" key="1">
    <source>
        <dbReference type="ARBA" id="ARBA00023125"/>
    </source>
</evidence>
<dbReference type="GO" id="GO:0003677">
    <property type="term" value="F:DNA binding"/>
    <property type="evidence" value="ECO:0007669"/>
    <property type="project" value="UniProtKB-KW"/>
</dbReference>